<evidence type="ECO:0000313" key="16">
    <source>
        <dbReference type="EMBL" id="MCR9015818.1"/>
    </source>
</evidence>
<evidence type="ECO:0000256" key="12">
    <source>
        <dbReference type="ARBA" id="ARBA00023136"/>
    </source>
</evidence>
<keyword evidence="12 14" id="KW-0472">Membrane</keyword>
<evidence type="ECO:0000256" key="4">
    <source>
        <dbReference type="ARBA" id="ARBA00022692"/>
    </source>
</evidence>
<keyword evidence="7" id="KW-0276">Fatty acid metabolism</keyword>
<dbReference type="Pfam" id="PF04116">
    <property type="entry name" value="FA_hydroxylase"/>
    <property type="match status" value="1"/>
</dbReference>
<dbReference type="InterPro" id="IPR014430">
    <property type="entry name" value="Scs7"/>
</dbReference>
<feature type="transmembrane region" description="Helical" evidence="14">
    <location>
        <begin position="16"/>
        <end position="37"/>
    </location>
</feature>
<evidence type="ECO:0000256" key="8">
    <source>
        <dbReference type="ARBA" id="ARBA00022833"/>
    </source>
</evidence>
<dbReference type="PANTHER" id="PTHR12863">
    <property type="entry name" value="FATTY ACID HYDROXYLASE"/>
    <property type="match status" value="1"/>
</dbReference>
<dbReference type="GO" id="GO:0016020">
    <property type="term" value="C:membrane"/>
    <property type="evidence" value="ECO:0007669"/>
    <property type="project" value="InterPro"/>
</dbReference>
<keyword evidence="4 14" id="KW-0812">Transmembrane</keyword>
<dbReference type="GO" id="GO:0005506">
    <property type="term" value="F:iron ion binding"/>
    <property type="evidence" value="ECO:0007669"/>
    <property type="project" value="InterPro"/>
</dbReference>
<keyword evidence="9 14" id="KW-1133">Transmembrane helix</keyword>
<dbReference type="InterPro" id="IPR006694">
    <property type="entry name" value="Fatty_acid_hydroxylase"/>
</dbReference>
<keyword evidence="3" id="KW-0444">Lipid biosynthesis</keyword>
<evidence type="ECO:0000256" key="5">
    <source>
        <dbReference type="ARBA" id="ARBA00022723"/>
    </source>
</evidence>
<evidence type="ECO:0000256" key="1">
    <source>
        <dbReference type="ARBA" id="ARBA00001947"/>
    </source>
</evidence>
<evidence type="ECO:0000256" key="10">
    <source>
        <dbReference type="ARBA" id="ARBA00023002"/>
    </source>
</evidence>
<evidence type="ECO:0000256" key="2">
    <source>
        <dbReference type="ARBA" id="ARBA00004477"/>
    </source>
</evidence>
<feature type="transmembrane region" description="Helical" evidence="14">
    <location>
        <begin position="123"/>
        <end position="141"/>
    </location>
</feature>
<keyword evidence="11" id="KW-0443">Lipid metabolism</keyword>
<keyword evidence="6" id="KW-0256">Endoplasmic reticulum</keyword>
<reference evidence="16" key="1">
    <citation type="submission" date="2022-08" db="EMBL/GenBank/DDBJ databases">
        <authorList>
            <person name="Zhang D."/>
        </authorList>
    </citation>
    <scope>NUCLEOTIDE SEQUENCE</scope>
    <source>
        <strain evidence="16">XJ19-11</strain>
    </source>
</reference>
<sequence length="212" mass="25309">METQKISSEKRKELQAAISCIMVFAIIATVLVLGAGLTTSSTFKFLFLLVTGWLGWTFTEYFLHRFWMHNHFRNVNSKIYDMHMNHHKHPQEIKIDGTQRSILFVGGIWIFYFALIWNNYFTLFLGFYVGLTLYSLMHIMLHKKWGRYIFPKVQKAHIHHHGKYPDKGFSFSTIIWDWMFHTLPPKEEVISERMLGFYFKPDKEMKESKSRN</sequence>
<dbReference type="RefSeq" id="WP_258423680.1">
    <property type="nucleotide sequence ID" value="NZ_JANSUY010000010.1"/>
</dbReference>
<dbReference type="GO" id="GO:0080132">
    <property type="term" value="F:fatty acid 2-hydroxylase activity"/>
    <property type="evidence" value="ECO:0007669"/>
    <property type="project" value="InterPro"/>
</dbReference>
<keyword evidence="5" id="KW-0479">Metal-binding</keyword>
<feature type="domain" description="Fatty acid hydroxylase" evidence="15">
    <location>
        <begin position="50"/>
        <end position="182"/>
    </location>
</feature>
<organism evidence="16 17">
    <name type="scientific">Aquiflexum gelatinilyticum</name>
    <dbReference type="NCBI Taxonomy" id="2961943"/>
    <lineage>
        <taxon>Bacteria</taxon>
        <taxon>Pseudomonadati</taxon>
        <taxon>Bacteroidota</taxon>
        <taxon>Cytophagia</taxon>
        <taxon>Cytophagales</taxon>
        <taxon>Cyclobacteriaceae</taxon>
        <taxon>Aquiflexum</taxon>
    </lineage>
</organism>
<evidence type="ECO:0000259" key="15">
    <source>
        <dbReference type="Pfam" id="PF04116"/>
    </source>
</evidence>
<evidence type="ECO:0000313" key="17">
    <source>
        <dbReference type="Proteomes" id="UP001142175"/>
    </source>
</evidence>
<dbReference type="PANTHER" id="PTHR12863:SF1">
    <property type="entry name" value="FATTY ACID 2-HYDROXYLASE"/>
    <property type="match status" value="1"/>
</dbReference>
<name>A0A9X2P4H4_9BACT</name>
<keyword evidence="8" id="KW-0862">Zinc</keyword>
<feature type="transmembrane region" description="Helical" evidence="14">
    <location>
        <begin position="101"/>
        <end position="117"/>
    </location>
</feature>
<comment type="cofactor">
    <cofactor evidence="1">
        <name>Zn(2+)</name>
        <dbReference type="ChEBI" id="CHEBI:29105"/>
    </cofactor>
</comment>
<keyword evidence="13" id="KW-0275">Fatty acid biosynthesis</keyword>
<protein>
    <submittedName>
        <fullName evidence="16">Sterol desaturase family protein</fullName>
    </submittedName>
</protein>
<dbReference type="Proteomes" id="UP001142175">
    <property type="component" value="Unassembled WGS sequence"/>
</dbReference>
<comment type="subcellular location">
    <subcellularLocation>
        <location evidence="2">Endoplasmic reticulum membrane</location>
        <topology evidence="2">Multi-pass membrane protein</topology>
    </subcellularLocation>
</comment>
<dbReference type="EMBL" id="JANSUY010000010">
    <property type="protein sequence ID" value="MCR9015818.1"/>
    <property type="molecule type" value="Genomic_DNA"/>
</dbReference>
<accession>A0A9X2P4H4</accession>
<evidence type="ECO:0000256" key="11">
    <source>
        <dbReference type="ARBA" id="ARBA00023098"/>
    </source>
</evidence>
<gene>
    <name evidence="16" type="ORF">NU887_12285</name>
</gene>
<evidence type="ECO:0000256" key="6">
    <source>
        <dbReference type="ARBA" id="ARBA00022824"/>
    </source>
</evidence>
<dbReference type="GO" id="GO:0006633">
    <property type="term" value="P:fatty acid biosynthetic process"/>
    <property type="evidence" value="ECO:0007669"/>
    <property type="project" value="UniProtKB-KW"/>
</dbReference>
<proteinExistence type="predicted"/>
<keyword evidence="17" id="KW-1185">Reference proteome</keyword>
<evidence type="ECO:0000256" key="14">
    <source>
        <dbReference type="SAM" id="Phobius"/>
    </source>
</evidence>
<evidence type="ECO:0000256" key="13">
    <source>
        <dbReference type="ARBA" id="ARBA00023160"/>
    </source>
</evidence>
<evidence type="ECO:0000256" key="3">
    <source>
        <dbReference type="ARBA" id="ARBA00022516"/>
    </source>
</evidence>
<dbReference type="AlphaFoldDB" id="A0A9X2P4H4"/>
<evidence type="ECO:0000256" key="7">
    <source>
        <dbReference type="ARBA" id="ARBA00022832"/>
    </source>
</evidence>
<evidence type="ECO:0000256" key="9">
    <source>
        <dbReference type="ARBA" id="ARBA00022989"/>
    </source>
</evidence>
<feature type="transmembrane region" description="Helical" evidence="14">
    <location>
        <begin position="43"/>
        <end position="63"/>
    </location>
</feature>
<keyword evidence="10" id="KW-0560">Oxidoreductase</keyword>
<comment type="caution">
    <text evidence="16">The sequence shown here is derived from an EMBL/GenBank/DDBJ whole genome shotgun (WGS) entry which is preliminary data.</text>
</comment>